<keyword evidence="8" id="KW-0496">Mitochondrion</keyword>
<evidence type="ECO:0000256" key="4">
    <source>
        <dbReference type="ARBA" id="ARBA00022452"/>
    </source>
</evidence>
<protein>
    <submittedName>
        <fullName evidence="10">Mitochondrial import receptor subunit TOM40 homolog 1</fullName>
    </submittedName>
</protein>
<name>A0A4C1VF75_EUMVA</name>
<comment type="caution">
    <text evidence="10">The sequence shown here is derived from an EMBL/GenBank/DDBJ whole genome shotgun (WGS) entry which is preliminary data.</text>
</comment>
<dbReference type="Proteomes" id="UP000299102">
    <property type="component" value="Unassembled WGS sequence"/>
</dbReference>
<comment type="subcellular location">
    <subcellularLocation>
        <location evidence="1">Mitochondrion outer membrane</location>
        <topology evidence="1">Multi-pass membrane protein</topology>
    </subcellularLocation>
</comment>
<dbReference type="OrthoDB" id="19656at2759"/>
<gene>
    <name evidence="10" type="primary">Tom40</name>
    <name evidence="10" type="ORF">EVAR_79430_1</name>
</gene>
<dbReference type="InterPro" id="IPR037930">
    <property type="entry name" value="Tom40"/>
</dbReference>
<keyword evidence="3" id="KW-0813">Transport</keyword>
<evidence type="ECO:0000256" key="3">
    <source>
        <dbReference type="ARBA" id="ARBA00022448"/>
    </source>
</evidence>
<evidence type="ECO:0000313" key="10">
    <source>
        <dbReference type="EMBL" id="GBP37496.1"/>
    </source>
</evidence>
<keyword evidence="11" id="KW-1185">Reference proteome</keyword>
<sequence>MFPVVEATIRRGSPNTYIQQMGGCEGAASGGYGSGDGGKKAVGGDNSRSNNTGVGVTGSRGVCCDTCDELPPGAENPGLLRALHVAARNRIPQCFDGLNVAVRQRKYNWILGHSILLSSVTPGGYKAFASYLRKKKPGAMPYFVMEAAPGGQLSCEMRVGPTKFSRASVFAQIADSEIYSLESILDMYFCRATASVIAVNSEFIALQYLQAVTRYLSLGAEVVVRSRPVELSSLSVAGRWTDKCNSVSATLGNRGLEMCYVRAIRPHIIAAALLEISKETKPPSVNWPLTHLSLLQKYNLSIDQLIDGEESNRPSFSVTRPPVQMGIDRTLATMAYEWQAAPWNVRACVNSDGLVGATLQHGICGERAKFVISLSALLNHINDKFRLGVGFTAAIF</sequence>
<evidence type="ECO:0000256" key="6">
    <source>
        <dbReference type="ARBA" id="ARBA00022787"/>
    </source>
</evidence>
<proteinExistence type="inferred from homology"/>
<accession>A0A4C1VF75</accession>
<evidence type="ECO:0000256" key="7">
    <source>
        <dbReference type="ARBA" id="ARBA00022927"/>
    </source>
</evidence>
<evidence type="ECO:0000313" key="11">
    <source>
        <dbReference type="Proteomes" id="UP000299102"/>
    </source>
</evidence>
<dbReference type="InterPro" id="IPR027246">
    <property type="entry name" value="Porin_Euk/Tom40"/>
</dbReference>
<dbReference type="GO" id="GO:0005741">
    <property type="term" value="C:mitochondrial outer membrane"/>
    <property type="evidence" value="ECO:0007669"/>
    <property type="project" value="UniProtKB-SubCell"/>
</dbReference>
<dbReference type="Pfam" id="PF01459">
    <property type="entry name" value="Porin_3"/>
    <property type="match status" value="1"/>
</dbReference>
<dbReference type="Gene3D" id="2.40.160.10">
    <property type="entry name" value="Porin"/>
    <property type="match status" value="1"/>
</dbReference>
<comment type="similarity">
    <text evidence="2">Belongs to the Tom40 family.</text>
</comment>
<evidence type="ECO:0000256" key="8">
    <source>
        <dbReference type="ARBA" id="ARBA00023128"/>
    </source>
</evidence>
<organism evidence="10 11">
    <name type="scientific">Eumeta variegata</name>
    <name type="common">Bagworm moth</name>
    <name type="synonym">Eumeta japonica</name>
    <dbReference type="NCBI Taxonomy" id="151549"/>
    <lineage>
        <taxon>Eukaryota</taxon>
        <taxon>Metazoa</taxon>
        <taxon>Ecdysozoa</taxon>
        <taxon>Arthropoda</taxon>
        <taxon>Hexapoda</taxon>
        <taxon>Insecta</taxon>
        <taxon>Pterygota</taxon>
        <taxon>Neoptera</taxon>
        <taxon>Endopterygota</taxon>
        <taxon>Lepidoptera</taxon>
        <taxon>Glossata</taxon>
        <taxon>Ditrysia</taxon>
        <taxon>Tineoidea</taxon>
        <taxon>Psychidae</taxon>
        <taxon>Oiketicinae</taxon>
        <taxon>Eumeta</taxon>
    </lineage>
</organism>
<dbReference type="AlphaFoldDB" id="A0A4C1VF75"/>
<evidence type="ECO:0000256" key="9">
    <source>
        <dbReference type="ARBA" id="ARBA00023136"/>
    </source>
</evidence>
<evidence type="ECO:0000256" key="5">
    <source>
        <dbReference type="ARBA" id="ARBA00022692"/>
    </source>
</evidence>
<keyword evidence="6" id="KW-1000">Mitochondrion outer membrane</keyword>
<keyword evidence="10" id="KW-0675">Receptor</keyword>
<keyword evidence="7" id="KW-0653">Protein transport</keyword>
<dbReference type="GO" id="GO:0030150">
    <property type="term" value="P:protein import into mitochondrial matrix"/>
    <property type="evidence" value="ECO:0007669"/>
    <property type="project" value="InterPro"/>
</dbReference>
<keyword evidence="5" id="KW-0812">Transmembrane</keyword>
<keyword evidence="4" id="KW-1134">Transmembrane beta strand</keyword>
<evidence type="ECO:0000256" key="2">
    <source>
        <dbReference type="ARBA" id="ARBA00010510"/>
    </source>
</evidence>
<dbReference type="EMBL" id="BGZK01000334">
    <property type="protein sequence ID" value="GBP37496.1"/>
    <property type="molecule type" value="Genomic_DNA"/>
</dbReference>
<keyword evidence="9" id="KW-0472">Membrane</keyword>
<evidence type="ECO:0000256" key="1">
    <source>
        <dbReference type="ARBA" id="ARBA00004374"/>
    </source>
</evidence>
<dbReference type="STRING" id="151549.A0A4C1VF75"/>
<dbReference type="GO" id="GO:0008320">
    <property type="term" value="F:protein transmembrane transporter activity"/>
    <property type="evidence" value="ECO:0007669"/>
    <property type="project" value="InterPro"/>
</dbReference>
<reference evidence="10 11" key="1">
    <citation type="journal article" date="2019" name="Commun. Biol.">
        <title>The bagworm genome reveals a unique fibroin gene that provides high tensile strength.</title>
        <authorList>
            <person name="Kono N."/>
            <person name="Nakamura H."/>
            <person name="Ohtoshi R."/>
            <person name="Tomita M."/>
            <person name="Numata K."/>
            <person name="Arakawa K."/>
        </authorList>
    </citation>
    <scope>NUCLEOTIDE SEQUENCE [LARGE SCALE GENOMIC DNA]</scope>
</reference>
<dbReference type="PANTHER" id="PTHR10802">
    <property type="entry name" value="MITOCHONDRIAL IMPORT RECEPTOR SUBUNIT TOM40"/>
    <property type="match status" value="1"/>
</dbReference>
<dbReference type="InterPro" id="IPR023614">
    <property type="entry name" value="Porin_dom_sf"/>
</dbReference>